<evidence type="ECO:0000256" key="1">
    <source>
        <dbReference type="ARBA" id="ARBA00022670"/>
    </source>
</evidence>
<comment type="caution">
    <text evidence="7">The sequence shown here is derived from an EMBL/GenBank/DDBJ whole genome shotgun (WGS) entry which is preliminary data.</text>
</comment>
<evidence type="ECO:0000313" key="8">
    <source>
        <dbReference type="Proteomes" id="UP000260780"/>
    </source>
</evidence>
<evidence type="ECO:0000256" key="3">
    <source>
        <dbReference type="ARBA" id="ARBA00022801"/>
    </source>
</evidence>
<gene>
    <name evidence="7" type="ORF">DXC17_17765</name>
</gene>
<reference evidence="7 8" key="1">
    <citation type="submission" date="2018-08" db="EMBL/GenBank/DDBJ databases">
        <title>A genome reference for cultivated species of the human gut microbiota.</title>
        <authorList>
            <person name="Zou Y."/>
            <person name="Xue W."/>
            <person name="Luo G."/>
        </authorList>
    </citation>
    <scope>NUCLEOTIDE SEQUENCE [LARGE SCALE GENOMIC DNA]</scope>
    <source>
        <strain evidence="7 8">OM08-14</strain>
    </source>
</reference>
<dbReference type="InterPro" id="IPR020891">
    <property type="entry name" value="UPF0758_CS"/>
</dbReference>
<evidence type="ECO:0000256" key="5">
    <source>
        <dbReference type="ARBA" id="ARBA00023049"/>
    </source>
</evidence>
<dbReference type="Pfam" id="PF04002">
    <property type="entry name" value="RadC"/>
    <property type="match status" value="1"/>
</dbReference>
<dbReference type="PROSITE" id="PS50249">
    <property type="entry name" value="MPN"/>
    <property type="match status" value="1"/>
</dbReference>
<dbReference type="GO" id="GO:0008237">
    <property type="term" value="F:metallopeptidase activity"/>
    <property type="evidence" value="ECO:0007669"/>
    <property type="project" value="UniProtKB-KW"/>
</dbReference>
<keyword evidence="4" id="KW-0862">Zinc</keyword>
<organism evidence="7 8">
    <name type="scientific">Phocaeicola plebeius</name>
    <dbReference type="NCBI Taxonomy" id="310297"/>
    <lineage>
        <taxon>Bacteria</taxon>
        <taxon>Pseudomonadati</taxon>
        <taxon>Bacteroidota</taxon>
        <taxon>Bacteroidia</taxon>
        <taxon>Bacteroidales</taxon>
        <taxon>Bacteroidaceae</taxon>
        <taxon>Phocaeicola</taxon>
    </lineage>
</organism>
<feature type="domain" description="MPN" evidence="6">
    <location>
        <begin position="90"/>
        <end position="212"/>
    </location>
</feature>
<name>A0A3E4VUE9_9BACT</name>
<protein>
    <submittedName>
        <fullName evidence="7">DNA repair protein</fullName>
    </submittedName>
</protein>
<keyword evidence="2" id="KW-0479">Metal-binding</keyword>
<sequence>MFNLLMYRCMETKNFEINGEFRAMDMAELAYILTNQESVSMMVKEQEVVYGNVCTLDEVIYKMTPARKKLVLAGIEFYKRCQASLSKYPKVSCSYDVFKLMSPVMSDLKVEEAWVIYVNQAAKVIRKLRISIGGIASTQVDVRVIMKEALLCGATSFFLVHNHPSGNLTPSRDDDRLTGALVEAGRMMNIKVLDHLIIGNNEYFSYADEGRL</sequence>
<dbReference type="Gene3D" id="3.40.140.10">
    <property type="entry name" value="Cytidine Deaminase, domain 2"/>
    <property type="match status" value="1"/>
</dbReference>
<dbReference type="GO" id="GO:0046872">
    <property type="term" value="F:metal ion binding"/>
    <property type="evidence" value="ECO:0007669"/>
    <property type="project" value="UniProtKB-KW"/>
</dbReference>
<dbReference type="EMBL" id="QSTF01000091">
    <property type="protein sequence ID" value="RGM33580.1"/>
    <property type="molecule type" value="Genomic_DNA"/>
</dbReference>
<dbReference type="PANTHER" id="PTHR30471:SF3">
    <property type="entry name" value="UPF0758 PROTEIN YEES-RELATED"/>
    <property type="match status" value="1"/>
</dbReference>
<dbReference type="PROSITE" id="PS01302">
    <property type="entry name" value="UPF0758"/>
    <property type="match status" value="1"/>
</dbReference>
<dbReference type="GO" id="GO:0006508">
    <property type="term" value="P:proteolysis"/>
    <property type="evidence" value="ECO:0007669"/>
    <property type="project" value="UniProtKB-KW"/>
</dbReference>
<dbReference type="InterPro" id="IPR025657">
    <property type="entry name" value="RadC_JAB"/>
</dbReference>
<dbReference type="PANTHER" id="PTHR30471">
    <property type="entry name" value="DNA REPAIR PROTEIN RADC"/>
    <property type="match status" value="1"/>
</dbReference>
<dbReference type="InterPro" id="IPR001405">
    <property type="entry name" value="UPF0758"/>
</dbReference>
<evidence type="ECO:0000256" key="4">
    <source>
        <dbReference type="ARBA" id="ARBA00022833"/>
    </source>
</evidence>
<dbReference type="AlphaFoldDB" id="A0A3E4VUE9"/>
<evidence type="ECO:0000256" key="2">
    <source>
        <dbReference type="ARBA" id="ARBA00022723"/>
    </source>
</evidence>
<keyword evidence="1" id="KW-0645">Protease</keyword>
<accession>A0A3E4VUE9</accession>
<evidence type="ECO:0000313" key="7">
    <source>
        <dbReference type="EMBL" id="RGM33580.1"/>
    </source>
</evidence>
<dbReference type="CDD" id="cd08071">
    <property type="entry name" value="MPN_DUF2466"/>
    <property type="match status" value="1"/>
</dbReference>
<evidence type="ECO:0000259" key="6">
    <source>
        <dbReference type="PROSITE" id="PS50249"/>
    </source>
</evidence>
<keyword evidence="5" id="KW-0482">Metalloprotease</keyword>
<keyword evidence="3" id="KW-0378">Hydrolase</keyword>
<dbReference type="InterPro" id="IPR037518">
    <property type="entry name" value="MPN"/>
</dbReference>
<dbReference type="Proteomes" id="UP000260780">
    <property type="component" value="Unassembled WGS sequence"/>
</dbReference>
<proteinExistence type="predicted"/>